<feature type="chain" id="PRO_5024428977" description="DUF3558 domain-containing protein" evidence="2">
    <location>
        <begin position="25"/>
        <end position="152"/>
    </location>
</feature>
<gene>
    <name evidence="3" type="ORF">FH610_010205</name>
</gene>
<evidence type="ECO:0008006" key="5">
    <source>
        <dbReference type="Google" id="ProtNLM"/>
    </source>
</evidence>
<sequence length="152" mass="15902">MRKLWLVALLFLAVACGGTSSTSASPEQPEGSPSGAGADHSSPAPASPAGTAPSPVTPAGPTLNPRKVPWESATPTEDGRALDVAWWSGVEPCNVLDRVEVTETAREVTVTLYEGQDRRSPDAVCIAIAIMKTTKVRLKAPLDERKVVDGAK</sequence>
<feature type="compositionally biased region" description="Low complexity" evidence="1">
    <location>
        <begin position="31"/>
        <end position="62"/>
    </location>
</feature>
<accession>A0A5N6BZY3</accession>
<dbReference type="EMBL" id="VDMA02000004">
    <property type="protein sequence ID" value="KAB8186096.1"/>
    <property type="molecule type" value="Genomic_DNA"/>
</dbReference>
<name>A0A5N6BZY3_9ACTN</name>
<dbReference type="PROSITE" id="PS51257">
    <property type="entry name" value="PROKAR_LIPOPROTEIN"/>
    <property type="match status" value="1"/>
</dbReference>
<reference evidence="3 4" key="1">
    <citation type="submission" date="2019-10" db="EMBL/GenBank/DDBJ databases">
        <title>Nonomuraea sp. nov., isolated from Phyllanthus amarus.</title>
        <authorList>
            <person name="Klykleung N."/>
            <person name="Tanasupawat S."/>
        </authorList>
    </citation>
    <scope>NUCLEOTIDE SEQUENCE [LARGE SCALE GENOMIC DNA]</scope>
    <source>
        <strain evidence="3 4">CR1-09</strain>
    </source>
</reference>
<organism evidence="3 4">
    <name type="scientific">Microbispora catharanthi</name>
    <dbReference type="NCBI Taxonomy" id="1712871"/>
    <lineage>
        <taxon>Bacteria</taxon>
        <taxon>Bacillati</taxon>
        <taxon>Actinomycetota</taxon>
        <taxon>Actinomycetes</taxon>
        <taxon>Streptosporangiales</taxon>
        <taxon>Streptosporangiaceae</taxon>
        <taxon>Microbispora</taxon>
    </lineage>
</organism>
<dbReference type="AlphaFoldDB" id="A0A5N6BZY3"/>
<comment type="caution">
    <text evidence="3">The sequence shown here is derived from an EMBL/GenBank/DDBJ whole genome shotgun (WGS) entry which is preliminary data.</text>
</comment>
<dbReference type="RefSeq" id="WP_139574046.1">
    <property type="nucleotide sequence ID" value="NZ_VDMA02000004.1"/>
</dbReference>
<evidence type="ECO:0000313" key="3">
    <source>
        <dbReference type="EMBL" id="KAB8186096.1"/>
    </source>
</evidence>
<feature type="region of interest" description="Disordered" evidence="1">
    <location>
        <begin position="19"/>
        <end position="76"/>
    </location>
</feature>
<keyword evidence="4" id="KW-1185">Reference proteome</keyword>
<proteinExistence type="predicted"/>
<protein>
    <recommendedName>
        <fullName evidence="5">DUF3558 domain-containing protein</fullName>
    </recommendedName>
</protein>
<evidence type="ECO:0000313" key="4">
    <source>
        <dbReference type="Proteomes" id="UP000313066"/>
    </source>
</evidence>
<evidence type="ECO:0000256" key="1">
    <source>
        <dbReference type="SAM" id="MobiDB-lite"/>
    </source>
</evidence>
<evidence type="ECO:0000256" key="2">
    <source>
        <dbReference type="SAM" id="SignalP"/>
    </source>
</evidence>
<keyword evidence="2" id="KW-0732">Signal</keyword>
<dbReference type="Proteomes" id="UP000313066">
    <property type="component" value="Unassembled WGS sequence"/>
</dbReference>
<feature type="signal peptide" evidence="2">
    <location>
        <begin position="1"/>
        <end position="24"/>
    </location>
</feature>